<evidence type="ECO:0000313" key="16">
    <source>
        <dbReference type="Proteomes" id="UP000736328"/>
    </source>
</evidence>
<evidence type="ECO:0000256" key="5">
    <source>
        <dbReference type="ARBA" id="ARBA00022759"/>
    </source>
</evidence>
<dbReference type="GO" id="GO:0000287">
    <property type="term" value="F:magnesium ion binding"/>
    <property type="evidence" value="ECO:0007669"/>
    <property type="project" value="UniProtKB-UniRule"/>
</dbReference>
<evidence type="ECO:0000256" key="3">
    <source>
        <dbReference type="ARBA" id="ARBA00022722"/>
    </source>
</evidence>
<feature type="binding site" evidence="13">
    <location>
        <position position="67"/>
    </location>
    <ligand>
        <name>Mg(2+)</name>
        <dbReference type="ChEBI" id="CHEBI:18420"/>
        <label>2</label>
    </ligand>
</feature>
<evidence type="ECO:0000256" key="8">
    <source>
        <dbReference type="ARBA" id="ARBA00022842"/>
    </source>
</evidence>
<dbReference type="GO" id="GO:0048476">
    <property type="term" value="C:Holliday junction resolvase complex"/>
    <property type="evidence" value="ECO:0007669"/>
    <property type="project" value="UniProtKB-UniRule"/>
</dbReference>
<protein>
    <recommendedName>
        <fullName evidence="13 14">Crossover junction endodeoxyribonuclease RuvC</fullName>
        <ecNumber evidence="13 14">3.1.21.10</ecNumber>
    </recommendedName>
    <alternativeName>
        <fullName evidence="13">Holliday junction nuclease RuvC</fullName>
    </alternativeName>
    <alternativeName>
        <fullName evidence="13">Holliday junction resolvase RuvC</fullName>
    </alternativeName>
</protein>
<dbReference type="CDD" id="cd16962">
    <property type="entry name" value="RuvC"/>
    <property type="match status" value="1"/>
</dbReference>
<comment type="subcellular location">
    <subcellularLocation>
        <location evidence="13">Cytoplasm</location>
    </subcellularLocation>
</comment>
<dbReference type="GO" id="GO:0005737">
    <property type="term" value="C:cytoplasm"/>
    <property type="evidence" value="ECO:0007669"/>
    <property type="project" value="UniProtKB-SubCell"/>
</dbReference>
<keyword evidence="11 13" id="KW-0234">DNA repair</keyword>
<evidence type="ECO:0000256" key="1">
    <source>
        <dbReference type="ARBA" id="ARBA00009518"/>
    </source>
</evidence>
<evidence type="ECO:0000256" key="14">
    <source>
        <dbReference type="NCBIfam" id="TIGR00228"/>
    </source>
</evidence>
<dbReference type="PRINTS" id="PR00696">
    <property type="entry name" value="RSOLVASERUVC"/>
</dbReference>
<dbReference type="GO" id="GO:0003677">
    <property type="term" value="F:DNA binding"/>
    <property type="evidence" value="ECO:0007669"/>
    <property type="project" value="UniProtKB-KW"/>
</dbReference>
<dbReference type="InterPro" id="IPR002176">
    <property type="entry name" value="X-over_junc_endoDNase_RuvC"/>
</dbReference>
<dbReference type="AlphaFoldDB" id="A0A933IBC0"/>
<name>A0A933IBC0_UNCT6</name>
<evidence type="ECO:0000256" key="11">
    <source>
        <dbReference type="ARBA" id="ARBA00023204"/>
    </source>
</evidence>
<evidence type="ECO:0000256" key="4">
    <source>
        <dbReference type="ARBA" id="ARBA00022723"/>
    </source>
</evidence>
<comment type="cofactor">
    <cofactor evidence="13">
        <name>Mg(2+)</name>
        <dbReference type="ChEBI" id="CHEBI:18420"/>
    </cofactor>
    <text evidence="13">Binds 2 Mg(2+) ion per subunit.</text>
</comment>
<sequence>MVILGIDPGSHKTGYGLIECGGSQTKVIALGCLKARPGALLSARLHAIHQGVSQVIQRYQPQEAAVEATFYGKNVRSALVMGHARGVCLLAVEQAGCKLFEYSPLEVKKAVVGQGRAGKGQVGFMVRALMGLKINPQEDEADALAVAICHWQRRLFNLKVQRVSKV</sequence>
<keyword evidence="5 13" id="KW-0255">Endonuclease</keyword>
<evidence type="ECO:0000256" key="13">
    <source>
        <dbReference type="HAMAP-Rule" id="MF_00034"/>
    </source>
</evidence>
<dbReference type="PANTHER" id="PTHR30194">
    <property type="entry name" value="CROSSOVER JUNCTION ENDODEOXYRIBONUCLEASE RUVC"/>
    <property type="match status" value="1"/>
</dbReference>
<keyword evidence="6 13" id="KW-0227">DNA damage</keyword>
<accession>A0A933IBC0</accession>
<dbReference type="InterPro" id="IPR012337">
    <property type="entry name" value="RNaseH-like_sf"/>
</dbReference>
<dbReference type="EMBL" id="JACQXR010000144">
    <property type="protein sequence ID" value="MBI4727651.1"/>
    <property type="molecule type" value="Genomic_DNA"/>
</dbReference>
<feature type="active site" evidence="13">
    <location>
        <position position="139"/>
    </location>
</feature>
<proteinExistence type="inferred from homology"/>
<dbReference type="GO" id="GO:0006310">
    <property type="term" value="P:DNA recombination"/>
    <property type="evidence" value="ECO:0007669"/>
    <property type="project" value="UniProtKB-UniRule"/>
</dbReference>
<evidence type="ECO:0000313" key="15">
    <source>
        <dbReference type="EMBL" id="MBI4727651.1"/>
    </source>
</evidence>
<dbReference type="PROSITE" id="PS01321">
    <property type="entry name" value="RUVC"/>
    <property type="match status" value="1"/>
</dbReference>
<dbReference type="Gene3D" id="3.30.420.10">
    <property type="entry name" value="Ribonuclease H-like superfamily/Ribonuclease H"/>
    <property type="match status" value="1"/>
</dbReference>
<evidence type="ECO:0000256" key="9">
    <source>
        <dbReference type="ARBA" id="ARBA00023125"/>
    </source>
</evidence>
<feature type="active site" evidence="13">
    <location>
        <position position="67"/>
    </location>
</feature>
<keyword evidence="4 13" id="KW-0479">Metal-binding</keyword>
<dbReference type="PANTHER" id="PTHR30194:SF3">
    <property type="entry name" value="CROSSOVER JUNCTION ENDODEOXYRIBONUCLEASE RUVC"/>
    <property type="match status" value="1"/>
</dbReference>
<dbReference type="InterPro" id="IPR020563">
    <property type="entry name" value="X-over_junc_endoDNase_Mg_BS"/>
</dbReference>
<keyword evidence="3 13" id="KW-0540">Nuclease</keyword>
<feature type="binding site" evidence="13">
    <location>
        <position position="139"/>
    </location>
    <ligand>
        <name>Mg(2+)</name>
        <dbReference type="ChEBI" id="CHEBI:18420"/>
        <label>1</label>
    </ligand>
</feature>
<dbReference type="Proteomes" id="UP000736328">
    <property type="component" value="Unassembled WGS sequence"/>
</dbReference>
<dbReference type="HAMAP" id="MF_00034">
    <property type="entry name" value="RuvC"/>
    <property type="match status" value="1"/>
</dbReference>
<dbReference type="FunFam" id="3.30.420.10:FF:000002">
    <property type="entry name" value="Crossover junction endodeoxyribonuclease RuvC"/>
    <property type="match status" value="1"/>
</dbReference>
<feature type="active site" evidence="13">
    <location>
        <position position="7"/>
    </location>
</feature>
<dbReference type="GO" id="GO:0006281">
    <property type="term" value="P:DNA repair"/>
    <property type="evidence" value="ECO:0007669"/>
    <property type="project" value="UniProtKB-UniRule"/>
</dbReference>
<dbReference type="NCBIfam" id="TIGR00228">
    <property type="entry name" value="ruvC"/>
    <property type="match status" value="1"/>
</dbReference>
<dbReference type="SUPFAM" id="SSF53098">
    <property type="entry name" value="Ribonuclease H-like"/>
    <property type="match status" value="1"/>
</dbReference>
<keyword evidence="10 13" id="KW-0233">DNA recombination</keyword>
<comment type="caution">
    <text evidence="15">The sequence shown here is derived from an EMBL/GenBank/DDBJ whole genome shotgun (WGS) entry which is preliminary data.</text>
</comment>
<evidence type="ECO:0000256" key="7">
    <source>
        <dbReference type="ARBA" id="ARBA00022801"/>
    </source>
</evidence>
<evidence type="ECO:0000256" key="2">
    <source>
        <dbReference type="ARBA" id="ARBA00022490"/>
    </source>
</evidence>
<dbReference type="InterPro" id="IPR036397">
    <property type="entry name" value="RNaseH_sf"/>
</dbReference>
<keyword evidence="8 13" id="KW-0460">Magnesium</keyword>
<reference evidence="15" key="1">
    <citation type="submission" date="2020-07" db="EMBL/GenBank/DDBJ databases">
        <title>Huge and variable diversity of episymbiotic CPR bacteria and DPANN archaea in groundwater ecosystems.</title>
        <authorList>
            <person name="He C.Y."/>
            <person name="Keren R."/>
            <person name="Whittaker M."/>
            <person name="Farag I.F."/>
            <person name="Doudna J."/>
            <person name="Cate J.H.D."/>
            <person name="Banfield J.F."/>
        </authorList>
    </citation>
    <scope>NUCLEOTIDE SEQUENCE</scope>
    <source>
        <strain evidence="15">NC_groundwater_1520_Pr4_B-0.1um_53_5</strain>
    </source>
</reference>
<keyword evidence="2 13" id="KW-0963">Cytoplasm</keyword>
<comment type="similarity">
    <text evidence="1 13">Belongs to the RuvC family.</text>
</comment>
<organism evidence="15 16">
    <name type="scientific">candidate division TA06 bacterium</name>
    <dbReference type="NCBI Taxonomy" id="2250710"/>
    <lineage>
        <taxon>Bacteria</taxon>
        <taxon>Bacteria division TA06</taxon>
    </lineage>
</organism>
<comment type="function">
    <text evidence="13">The RuvA-RuvB-RuvC complex processes Holliday junction (HJ) DNA during genetic recombination and DNA repair. Endonuclease that resolves HJ intermediates. Cleaves cruciform DNA by making single-stranded nicks across the HJ at symmetrical positions within the homologous arms, yielding a 5'-phosphate and a 3'-hydroxyl group; requires a central core of homology in the junction. The consensus cleavage sequence is 5'-(A/T)TT(C/G)-3'. Cleavage occurs on the 3'-side of the TT dinucleotide at the point of strand exchange. HJ branch migration catalyzed by RuvA-RuvB allows RuvC to scan DNA until it finds its consensus sequence, where it cleaves and resolves the cruciform DNA.</text>
</comment>
<keyword evidence="7 13" id="KW-0378">Hydrolase</keyword>
<comment type="subunit">
    <text evidence="13">Homodimer which binds Holliday junction (HJ) DNA. The HJ becomes 2-fold symmetrical on binding to RuvC with unstacked arms; it has a different conformation from HJ DNA in complex with RuvA. In the full resolvosome a probable DNA-RuvA(4)-RuvB(12)-RuvC(2) complex forms which resolves the HJ.</text>
</comment>
<evidence type="ECO:0000256" key="12">
    <source>
        <dbReference type="ARBA" id="ARBA00029354"/>
    </source>
</evidence>
<dbReference type="Pfam" id="PF02075">
    <property type="entry name" value="RuvC"/>
    <property type="match status" value="1"/>
</dbReference>
<evidence type="ECO:0000256" key="10">
    <source>
        <dbReference type="ARBA" id="ARBA00023172"/>
    </source>
</evidence>
<gene>
    <name evidence="13 15" type="primary">ruvC</name>
    <name evidence="15" type="ORF">HY768_10625</name>
</gene>
<dbReference type="GO" id="GO:0008821">
    <property type="term" value="F:crossover junction DNA endonuclease activity"/>
    <property type="evidence" value="ECO:0007669"/>
    <property type="project" value="UniProtKB-UniRule"/>
</dbReference>
<evidence type="ECO:0000256" key="6">
    <source>
        <dbReference type="ARBA" id="ARBA00022763"/>
    </source>
</evidence>
<feature type="binding site" evidence="13">
    <location>
        <position position="7"/>
    </location>
    <ligand>
        <name>Mg(2+)</name>
        <dbReference type="ChEBI" id="CHEBI:18420"/>
        <label>1</label>
    </ligand>
</feature>
<dbReference type="EC" id="3.1.21.10" evidence="13 14"/>
<comment type="catalytic activity">
    <reaction evidence="12 13">
        <text>Endonucleolytic cleavage at a junction such as a reciprocal single-stranded crossover between two homologous DNA duplexes (Holliday junction).</text>
        <dbReference type="EC" id="3.1.21.10"/>
    </reaction>
</comment>
<keyword evidence="9 13" id="KW-0238">DNA-binding</keyword>